<keyword evidence="2" id="KW-1185">Reference proteome</keyword>
<evidence type="ECO:0000313" key="1">
    <source>
        <dbReference type="EMBL" id="PSL06540.1"/>
    </source>
</evidence>
<evidence type="ECO:0000313" key="2">
    <source>
        <dbReference type="Proteomes" id="UP000240708"/>
    </source>
</evidence>
<evidence type="ECO:0008006" key="3">
    <source>
        <dbReference type="Google" id="ProtNLM"/>
    </source>
</evidence>
<comment type="caution">
    <text evidence="1">The sequence shown here is derived from an EMBL/GenBank/DDBJ whole genome shotgun (WGS) entry which is preliminary data.</text>
</comment>
<dbReference type="EMBL" id="PYGF01000002">
    <property type="protein sequence ID" value="PSL06540.1"/>
    <property type="molecule type" value="Genomic_DNA"/>
</dbReference>
<accession>A0A2P8EAR5</accession>
<dbReference type="OrthoDB" id="796467at2"/>
<dbReference type="Proteomes" id="UP000240708">
    <property type="component" value="Unassembled WGS sequence"/>
</dbReference>
<organism evidence="1 2">
    <name type="scientific">Cecembia rubra</name>
    <dbReference type="NCBI Taxonomy" id="1485585"/>
    <lineage>
        <taxon>Bacteria</taxon>
        <taxon>Pseudomonadati</taxon>
        <taxon>Bacteroidota</taxon>
        <taxon>Cytophagia</taxon>
        <taxon>Cytophagales</taxon>
        <taxon>Cyclobacteriaceae</taxon>
        <taxon>Cecembia</taxon>
    </lineage>
</organism>
<dbReference type="AlphaFoldDB" id="A0A2P8EAR5"/>
<gene>
    <name evidence="1" type="ORF">CLV48_102357</name>
</gene>
<proteinExistence type="predicted"/>
<protein>
    <recommendedName>
        <fullName evidence="3">Tail tube protein</fullName>
    </recommendedName>
</protein>
<dbReference type="RefSeq" id="WP_106566460.1">
    <property type="nucleotide sequence ID" value="NZ_PYGF01000002.1"/>
</dbReference>
<name>A0A2P8EAR5_9BACT</name>
<reference evidence="1 2" key="1">
    <citation type="submission" date="2018-03" db="EMBL/GenBank/DDBJ databases">
        <title>Genomic Encyclopedia of Archaeal and Bacterial Type Strains, Phase II (KMG-II): from individual species to whole genera.</title>
        <authorList>
            <person name="Goeker M."/>
        </authorList>
    </citation>
    <scope>NUCLEOTIDE SEQUENCE [LARGE SCALE GENOMIC DNA]</scope>
    <source>
        <strain evidence="1 2">DSM 28057</strain>
    </source>
</reference>
<sequence>MGKVKYGAKKIEFGDFNPTTGATSNYVAIPVYRDSFVMTEPEPSVTPHFEQGKINPRVRRVSPAAIDVSFQLMETDPDALEMALGGTVTTVNTVKKWNAPKFRGERVKALRITVEDDSVIEIPAFSHYSRPNFEITEANINLIDVSGVVMDTGIDEVPDFSWTDPPAEGV</sequence>